<dbReference type="InterPro" id="IPR003959">
    <property type="entry name" value="ATPase_AAA_core"/>
</dbReference>
<dbReference type="Gene3D" id="3.40.50.300">
    <property type="entry name" value="P-loop containing nucleotide triphosphate hydrolases"/>
    <property type="match status" value="1"/>
</dbReference>
<evidence type="ECO:0000259" key="1">
    <source>
        <dbReference type="SMART" id="SM00382"/>
    </source>
</evidence>
<keyword evidence="2" id="KW-0614">Plasmid</keyword>
<sequence length="332" mass="36473">MSAKQFIALLNSHVAGDEDQFLSIALQVAAQEARSGNTAEAEKLKRIVQRLRERVNDAPKAQSVIPMARPRGELLELVQSSYPKIGLDSMVLADVVRKRLERVVRQQSERATLRDHGQVPATHILLVGPPGTGKTMTASALAGDLHLPLFTVRLDSLFSRFFGETASKLRLLFDQVAKTRGVYLLDEFDAVGSHRGDTNDVGEIRRVLNSILTFMEEPNATDSVVVAATNHPEILDRALARRFDEIVEYDVPSGDAARAILTRRLGRLKLTAKAWADVEEATKGLSQAELVRAADTVVKDTILEGAKALSAMALRAALEDRQAFKGRLHAQR</sequence>
<reference evidence="2 3" key="1">
    <citation type="submission" date="2016-06" db="EMBL/GenBank/DDBJ databases">
        <title>Microsymbionts genomes from the relict species Vavilovia formosa.</title>
        <authorList>
            <person name="Chirak E."/>
            <person name="Kimeklis A."/>
            <person name="Andronov E."/>
        </authorList>
    </citation>
    <scope>NUCLEOTIDE SEQUENCE [LARGE SCALE GENOMIC DNA]</scope>
    <source>
        <strain evidence="2 3">Vaf10</strain>
        <plasmid evidence="3">Plasmid unnamed1</plasmid>
    </source>
</reference>
<proteinExistence type="predicted"/>
<dbReference type="RefSeq" id="WP_065282966.1">
    <property type="nucleotide sequence ID" value="NZ_CP016287.1"/>
</dbReference>
<gene>
    <name evidence="2" type="ORF">BA011_26470</name>
</gene>
<dbReference type="SUPFAM" id="SSF52540">
    <property type="entry name" value="P-loop containing nucleoside triphosphate hydrolases"/>
    <property type="match status" value="1"/>
</dbReference>
<accession>A0A1B1CHS8</accession>
<dbReference type="CDD" id="cd19481">
    <property type="entry name" value="RecA-like_protease"/>
    <property type="match status" value="1"/>
</dbReference>
<dbReference type="SMART" id="SM00382">
    <property type="entry name" value="AAA"/>
    <property type="match status" value="1"/>
</dbReference>
<protein>
    <submittedName>
        <fullName evidence="2">AAA family ATPase</fullName>
    </submittedName>
</protein>
<dbReference type="GO" id="GO:0005524">
    <property type="term" value="F:ATP binding"/>
    <property type="evidence" value="ECO:0007669"/>
    <property type="project" value="InterPro"/>
</dbReference>
<dbReference type="Pfam" id="PF00004">
    <property type="entry name" value="AAA"/>
    <property type="match status" value="1"/>
</dbReference>
<geneLocation type="plasmid" evidence="2 3">
    <name>unnamed1</name>
</geneLocation>
<name>A0A1B1CHS8_RHILE</name>
<dbReference type="InterPro" id="IPR027417">
    <property type="entry name" value="P-loop_NTPase"/>
</dbReference>
<dbReference type="GO" id="GO:0006508">
    <property type="term" value="P:proteolysis"/>
    <property type="evidence" value="ECO:0007669"/>
    <property type="project" value="TreeGrafter"/>
</dbReference>
<organism evidence="2 3">
    <name type="scientific">Rhizobium leguminosarum</name>
    <dbReference type="NCBI Taxonomy" id="384"/>
    <lineage>
        <taxon>Bacteria</taxon>
        <taxon>Pseudomonadati</taxon>
        <taxon>Pseudomonadota</taxon>
        <taxon>Alphaproteobacteria</taxon>
        <taxon>Hyphomicrobiales</taxon>
        <taxon>Rhizobiaceae</taxon>
        <taxon>Rhizobium/Agrobacterium group</taxon>
        <taxon>Rhizobium</taxon>
    </lineage>
</organism>
<dbReference type="GO" id="GO:0045037">
    <property type="term" value="P:protein import into chloroplast stroma"/>
    <property type="evidence" value="ECO:0007669"/>
    <property type="project" value="TreeGrafter"/>
</dbReference>
<dbReference type="AlphaFoldDB" id="A0A1B1CHS8"/>
<evidence type="ECO:0000313" key="2">
    <source>
        <dbReference type="EMBL" id="ANP89317.1"/>
    </source>
</evidence>
<dbReference type="OrthoDB" id="7438987at2"/>
<dbReference type="GO" id="GO:0016887">
    <property type="term" value="F:ATP hydrolysis activity"/>
    <property type="evidence" value="ECO:0007669"/>
    <property type="project" value="InterPro"/>
</dbReference>
<dbReference type="EMBL" id="CP016287">
    <property type="protein sequence ID" value="ANP89317.1"/>
    <property type="molecule type" value="Genomic_DNA"/>
</dbReference>
<dbReference type="Proteomes" id="UP000092691">
    <property type="component" value="Plasmid unnamed1"/>
</dbReference>
<evidence type="ECO:0000313" key="3">
    <source>
        <dbReference type="Proteomes" id="UP000092691"/>
    </source>
</evidence>
<dbReference type="PANTHER" id="PTHR23076:SF37">
    <property type="entry name" value="ATP-DEPENDENT ZINC METALLOPROTEASE FTSH 4, MITOCHONDRIAL"/>
    <property type="match status" value="1"/>
</dbReference>
<dbReference type="GO" id="GO:0004176">
    <property type="term" value="F:ATP-dependent peptidase activity"/>
    <property type="evidence" value="ECO:0007669"/>
    <property type="project" value="TreeGrafter"/>
</dbReference>
<feature type="domain" description="AAA+ ATPase" evidence="1">
    <location>
        <begin position="120"/>
        <end position="253"/>
    </location>
</feature>
<dbReference type="InterPro" id="IPR003593">
    <property type="entry name" value="AAA+_ATPase"/>
</dbReference>
<dbReference type="PANTHER" id="PTHR23076">
    <property type="entry name" value="METALLOPROTEASE M41 FTSH"/>
    <property type="match status" value="1"/>
</dbReference>